<comment type="caution">
    <text evidence="4">The sequence shown here is derived from an EMBL/GenBank/DDBJ whole genome shotgun (WGS) entry which is preliminary data.</text>
</comment>
<evidence type="ECO:0000256" key="3">
    <source>
        <dbReference type="RuleBase" id="RU004508"/>
    </source>
</evidence>
<dbReference type="Proteomes" id="UP000054926">
    <property type="component" value="Unassembled WGS sequence"/>
</dbReference>
<dbReference type="GO" id="GO:0030170">
    <property type="term" value="F:pyridoxal phosphate binding"/>
    <property type="evidence" value="ECO:0007669"/>
    <property type="project" value="TreeGrafter"/>
</dbReference>
<dbReference type="Pfam" id="PF01041">
    <property type="entry name" value="DegT_DnrJ_EryC1"/>
    <property type="match status" value="1"/>
</dbReference>
<dbReference type="InterPro" id="IPR015421">
    <property type="entry name" value="PyrdxlP-dep_Trfase_major"/>
</dbReference>
<name>A0A0W0ZG43_9GAMM</name>
<dbReference type="PATRIC" id="fig|947033.5.peg.1065"/>
<dbReference type="STRING" id="947033.Lste_0996"/>
<gene>
    <name evidence="4" type="primary">yvfE</name>
    <name evidence="4" type="ORF">Lste_0996</name>
</gene>
<dbReference type="SUPFAM" id="SSF53383">
    <property type="entry name" value="PLP-dependent transferases"/>
    <property type="match status" value="1"/>
</dbReference>
<dbReference type="AlphaFoldDB" id="A0A0W0ZG43"/>
<sequence>MRVASMKSNIFSFDKLAIEGGQPVRNKPWPTYDKGNVILDDEDGESLIEVMKSKRLFRYDNRRLEETKVGQFENELKKFFNTEYALAVSSGTAAISLPLMALGLPDNSLVGCPTYSFTATPSAIIQARLKPLLIEVDSNLHMDLADLEKKIQSMKALVVVHMRGFPAPLPQIKEIAAKYNVPIIEDAVPSLGSKLMGKFLGTYGLAGAFSTQSDKSLNTGEGGFILTNDKELYIKCVVLSGAYECLYEKHCTHRPEIDVALLPIMNFRLDELHGALGLSQLKKLDGRLNILSRNYAYVLEGIEDLSYLKPRAPWHAAACPIGDNLLLQVNGSVDDCCWFADALSAEGVDTKALGSPHKINVRRFWDWAYLFPTKNKEEITRLYQASFKHISSYIDIALSPTLTPEDITDFFNAIRKVHHYYENRKTFK</sequence>
<comment type="similarity">
    <text evidence="2 3">Belongs to the DegT/DnrJ/EryC1 family.</text>
</comment>
<evidence type="ECO:0000256" key="1">
    <source>
        <dbReference type="ARBA" id="ARBA00022898"/>
    </source>
</evidence>
<proteinExistence type="inferred from homology"/>
<dbReference type="GO" id="GO:0008483">
    <property type="term" value="F:transaminase activity"/>
    <property type="evidence" value="ECO:0007669"/>
    <property type="project" value="TreeGrafter"/>
</dbReference>
<evidence type="ECO:0000256" key="2">
    <source>
        <dbReference type="ARBA" id="ARBA00037999"/>
    </source>
</evidence>
<organism evidence="4 5">
    <name type="scientific">Legionella steelei</name>
    <dbReference type="NCBI Taxonomy" id="947033"/>
    <lineage>
        <taxon>Bacteria</taxon>
        <taxon>Pseudomonadati</taxon>
        <taxon>Pseudomonadota</taxon>
        <taxon>Gammaproteobacteria</taxon>
        <taxon>Legionellales</taxon>
        <taxon>Legionellaceae</taxon>
        <taxon>Legionella</taxon>
    </lineage>
</organism>
<protein>
    <submittedName>
        <fullName evidence="4">Cell wall biosynthesis regulatory pyridoxal phosphate-dependent protein</fullName>
    </submittedName>
</protein>
<dbReference type="OrthoDB" id="9804264at2"/>
<dbReference type="InterPro" id="IPR000653">
    <property type="entry name" value="DegT/StrS_aminotransferase"/>
</dbReference>
<dbReference type="Gene3D" id="3.40.640.10">
    <property type="entry name" value="Type I PLP-dependent aspartate aminotransferase-like (Major domain)"/>
    <property type="match status" value="1"/>
</dbReference>
<dbReference type="PANTHER" id="PTHR30244">
    <property type="entry name" value="TRANSAMINASE"/>
    <property type="match status" value="1"/>
</dbReference>
<dbReference type="EMBL" id="LNYY01000019">
    <property type="protein sequence ID" value="KTD67838.1"/>
    <property type="molecule type" value="Genomic_DNA"/>
</dbReference>
<dbReference type="InterPro" id="IPR015424">
    <property type="entry name" value="PyrdxlP-dep_Trfase"/>
</dbReference>
<dbReference type="InterPro" id="IPR015422">
    <property type="entry name" value="PyrdxlP-dep_Trfase_small"/>
</dbReference>
<keyword evidence="5" id="KW-1185">Reference proteome</keyword>
<accession>A0A0W0ZG43</accession>
<reference evidence="4 5" key="1">
    <citation type="submission" date="2015-11" db="EMBL/GenBank/DDBJ databases">
        <title>Genomic analysis of 38 Legionella species identifies large and diverse effector repertoires.</title>
        <authorList>
            <person name="Burstein D."/>
            <person name="Amaro F."/>
            <person name="Zusman T."/>
            <person name="Lifshitz Z."/>
            <person name="Cohen O."/>
            <person name="Gilbert J.A."/>
            <person name="Pupko T."/>
            <person name="Shuman H.A."/>
            <person name="Segal G."/>
        </authorList>
    </citation>
    <scope>NUCLEOTIDE SEQUENCE [LARGE SCALE GENOMIC DNA]</scope>
    <source>
        <strain evidence="4 5">IMVS3376</strain>
    </source>
</reference>
<evidence type="ECO:0000313" key="4">
    <source>
        <dbReference type="EMBL" id="KTD67838.1"/>
    </source>
</evidence>
<dbReference type="Gene3D" id="3.90.1150.10">
    <property type="entry name" value="Aspartate Aminotransferase, domain 1"/>
    <property type="match status" value="1"/>
</dbReference>
<dbReference type="GO" id="GO:0000271">
    <property type="term" value="P:polysaccharide biosynthetic process"/>
    <property type="evidence" value="ECO:0007669"/>
    <property type="project" value="TreeGrafter"/>
</dbReference>
<evidence type="ECO:0000313" key="5">
    <source>
        <dbReference type="Proteomes" id="UP000054926"/>
    </source>
</evidence>
<keyword evidence="1 3" id="KW-0663">Pyridoxal phosphate</keyword>
<dbReference type="PANTHER" id="PTHR30244:SF34">
    <property type="entry name" value="DTDP-4-AMINO-4,6-DIDEOXYGALACTOSE TRANSAMINASE"/>
    <property type="match status" value="1"/>
</dbReference>